<keyword evidence="2" id="KW-1185">Reference proteome</keyword>
<organism evidence="3">
    <name type="scientific">Mesocestoides corti</name>
    <name type="common">Flatworm</name>
    <dbReference type="NCBI Taxonomy" id="53468"/>
    <lineage>
        <taxon>Eukaryota</taxon>
        <taxon>Metazoa</taxon>
        <taxon>Spiralia</taxon>
        <taxon>Lophotrochozoa</taxon>
        <taxon>Platyhelminthes</taxon>
        <taxon>Cestoda</taxon>
        <taxon>Eucestoda</taxon>
        <taxon>Cyclophyllidea</taxon>
        <taxon>Mesocestoididae</taxon>
        <taxon>Mesocestoides</taxon>
    </lineage>
</organism>
<evidence type="ECO:0000313" key="2">
    <source>
        <dbReference type="Proteomes" id="UP000267029"/>
    </source>
</evidence>
<dbReference type="WBParaSite" id="MCOS_0000427701-mRNA-1">
    <property type="protein sequence ID" value="MCOS_0000427701-mRNA-1"/>
    <property type="gene ID" value="MCOS_0000427701"/>
</dbReference>
<reference evidence="3" key="1">
    <citation type="submission" date="2017-02" db="UniProtKB">
        <authorList>
            <consortium name="WormBaseParasite"/>
        </authorList>
    </citation>
    <scope>IDENTIFICATION</scope>
</reference>
<protein>
    <submittedName>
        <fullName evidence="1 3">Uncharacterized protein</fullName>
    </submittedName>
</protein>
<accession>A0A0R3UBH9</accession>
<dbReference type="EMBL" id="UXSR01001450">
    <property type="protein sequence ID" value="VDD78275.1"/>
    <property type="molecule type" value="Genomic_DNA"/>
</dbReference>
<dbReference type="Proteomes" id="UP000267029">
    <property type="component" value="Unassembled WGS sequence"/>
</dbReference>
<evidence type="ECO:0000313" key="3">
    <source>
        <dbReference type="WBParaSite" id="MCOS_0000427701-mRNA-1"/>
    </source>
</evidence>
<gene>
    <name evidence="1" type="ORF">MCOS_LOCUS4278</name>
</gene>
<name>A0A0R3UBH9_MESCO</name>
<proteinExistence type="predicted"/>
<dbReference type="AlphaFoldDB" id="A0A0R3UBH9"/>
<reference evidence="1 2" key="2">
    <citation type="submission" date="2018-10" db="EMBL/GenBank/DDBJ databases">
        <authorList>
            <consortium name="Pathogen Informatics"/>
        </authorList>
    </citation>
    <scope>NUCLEOTIDE SEQUENCE [LARGE SCALE GENOMIC DNA]</scope>
</reference>
<evidence type="ECO:0000313" key="1">
    <source>
        <dbReference type="EMBL" id="VDD78275.1"/>
    </source>
</evidence>
<sequence>MVEEVVKLLYFEFESLVPGTEQGGAFSKHPLEILNGCFESEVNRGLGEDRVSVCLQFGWMQFAGKESDLPCVVLGRKINSKQVFVRLIIGLERYPFSGS</sequence>